<accession>A0A1R1YJ04</accession>
<comment type="caution">
    <text evidence="1">The sequence shown here is derived from an EMBL/GenBank/DDBJ whole genome shotgun (WGS) entry which is preliminary data.</text>
</comment>
<evidence type="ECO:0000313" key="2">
    <source>
        <dbReference type="Proteomes" id="UP000187429"/>
    </source>
</evidence>
<organism evidence="1 2">
    <name type="scientific">Smittium culicis</name>
    <dbReference type="NCBI Taxonomy" id="133412"/>
    <lineage>
        <taxon>Eukaryota</taxon>
        <taxon>Fungi</taxon>
        <taxon>Fungi incertae sedis</taxon>
        <taxon>Zoopagomycota</taxon>
        <taxon>Kickxellomycotina</taxon>
        <taxon>Harpellomycetes</taxon>
        <taxon>Harpellales</taxon>
        <taxon>Legeriomycetaceae</taxon>
        <taxon>Smittium</taxon>
    </lineage>
</organism>
<dbReference type="Proteomes" id="UP000187429">
    <property type="component" value="Unassembled WGS sequence"/>
</dbReference>
<reference evidence="2" key="1">
    <citation type="submission" date="2017-01" db="EMBL/GenBank/DDBJ databases">
        <authorList>
            <person name="Wang Y."/>
            <person name="White M."/>
            <person name="Kvist S."/>
            <person name="Moncalvo J.-M."/>
        </authorList>
    </citation>
    <scope>NUCLEOTIDE SEQUENCE [LARGE SCALE GENOMIC DNA]</scope>
    <source>
        <strain evidence="2">ID-206-W2</strain>
    </source>
</reference>
<protein>
    <submittedName>
        <fullName evidence="1">Uncharacterized protein</fullName>
    </submittedName>
</protein>
<evidence type="ECO:0000313" key="1">
    <source>
        <dbReference type="EMBL" id="OMJ26891.1"/>
    </source>
</evidence>
<dbReference type="EMBL" id="LSSM01001297">
    <property type="protein sequence ID" value="OMJ26891.1"/>
    <property type="molecule type" value="Genomic_DNA"/>
</dbReference>
<name>A0A1R1YJ04_9FUNG</name>
<gene>
    <name evidence="1" type="ORF">AYI69_g3691</name>
</gene>
<keyword evidence="2" id="KW-1185">Reference proteome</keyword>
<feature type="non-terminal residue" evidence="1">
    <location>
        <position position="15"/>
    </location>
</feature>
<sequence length="15" mass="1667">MDRRPHKGTDQGPDG</sequence>
<proteinExistence type="predicted"/>